<dbReference type="Proteomes" id="UP001492380">
    <property type="component" value="Unassembled WGS sequence"/>
</dbReference>
<evidence type="ECO:0000256" key="2">
    <source>
        <dbReference type="SAM" id="MobiDB-lite"/>
    </source>
</evidence>
<feature type="compositionally biased region" description="Low complexity" evidence="2">
    <location>
        <begin position="449"/>
        <end position="461"/>
    </location>
</feature>
<feature type="compositionally biased region" description="Polar residues" evidence="2">
    <location>
        <begin position="260"/>
        <end position="272"/>
    </location>
</feature>
<evidence type="ECO:0000256" key="1">
    <source>
        <dbReference type="SAM" id="Coils"/>
    </source>
</evidence>
<evidence type="ECO:0000313" key="4">
    <source>
        <dbReference type="Proteomes" id="UP001492380"/>
    </source>
</evidence>
<gene>
    <name evidence="3" type="ORF">HDK90DRAFT_543035</name>
</gene>
<organism evidence="3 4">
    <name type="scientific">Phyllosticta capitalensis</name>
    <dbReference type="NCBI Taxonomy" id="121624"/>
    <lineage>
        <taxon>Eukaryota</taxon>
        <taxon>Fungi</taxon>
        <taxon>Dikarya</taxon>
        <taxon>Ascomycota</taxon>
        <taxon>Pezizomycotina</taxon>
        <taxon>Dothideomycetes</taxon>
        <taxon>Dothideomycetes incertae sedis</taxon>
        <taxon>Botryosphaeriales</taxon>
        <taxon>Phyllostictaceae</taxon>
        <taxon>Phyllosticta</taxon>
    </lineage>
</organism>
<comment type="caution">
    <text evidence="3">The sequence shown here is derived from an EMBL/GenBank/DDBJ whole genome shotgun (WGS) entry which is preliminary data.</text>
</comment>
<feature type="region of interest" description="Disordered" evidence="2">
    <location>
        <begin position="1"/>
        <end position="39"/>
    </location>
</feature>
<name>A0ABR1YB72_9PEZI</name>
<keyword evidence="1" id="KW-0175">Coiled coil</keyword>
<feature type="region of interest" description="Disordered" evidence="2">
    <location>
        <begin position="260"/>
        <end position="462"/>
    </location>
</feature>
<feature type="compositionally biased region" description="Low complexity" evidence="2">
    <location>
        <begin position="216"/>
        <end position="233"/>
    </location>
</feature>
<feature type="compositionally biased region" description="Low complexity" evidence="2">
    <location>
        <begin position="274"/>
        <end position="284"/>
    </location>
</feature>
<feature type="region of interest" description="Disordered" evidence="2">
    <location>
        <begin position="183"/>
        <end position="248"/>
    </location>
</feature>
<feature type="compositionally biased region" description="Low complexity" evidence="2">
    <location>
        <begin position="412"/>
        <end position="432"/>
    </location>
</feature>
<protein>
    <submittedName>
        <fullName evidence="3">Uncharacterized protein</fullName>
    </submittedName>
</protein>
<accession>A0ABR1YB72</accession>
<keyword evidence="4" id="KW-1185">Reference proteome</keyword>
<feature type="compositionally biased region" description="Low complexity" evidence="2">
    <location>
        <begin position="364"/>
        <end position="387"/>
    </location>
</feature>
<evidence type="ECO:0000313" key="3">
    <source>
        <dbReference type="EMBL" id="KAK8224548.1"/>
    </source>
</evidence>
<reference evidence="3 4" key="1">
    <citation type="submission" date="2024-04" db="EMBL/GenBank/DDBJ databases">
        <title>Phyllosticta paracitricarpa is synonymous to the EU quarantine fungus P. citricarpa based on phylogenomic analyses.</title>
        <authorList>
            <consortium name="Lawrence Berkeley National Laboratory"/>
            <person name="Van Ingen-Buijs V.A."/>
            <person name="Van Westerhoven A.C."/>
            <person name="Haridas S."/>
            <person name="Skiadas P."/>
            <person name="Martin F."/>
            <person name="Groenewald J.Z."/>
            <person name="Crous P.W."/>
            <person name="Seidl M.F."/>
        </authorList>
    </citation>
    <scope>NUCLEOTIDE SEQUENCE [LARGE SCALE GENOMIC DNA]</scope>
    <source>
        <strain evidence="3 4">CBS 123374</strain>
    </source>
</reference>
<feature type="coiled-coil region" evidence="1">
    <location>
        <begin position="94"/>
        <end position="121"/>
    </location>
</feature>
<dbReference type="EMBL" id="JBBWRZ010000012">
    <property type="protein sequence ID" value="KAK8224548.1"/>
    <property type="molecule type" value="Genomic_DNA"/>
</dbReference>
<feature type="compositionally biased region" description="Basic residues" evidence="2">
    <location>
        <begin position="9"/>
        <end position="22"/>
    </location>
</feature>
<feature type="compositionally biased region" description="Acidic residues" evidence="2">
    <location>
        <begin position="338"/>
        <end position="352"/>
    </location>
</feature>
<proteinExistence type="predicted"/>
<sequence>MRDSIRLRLLQKKRSPPRKKETRHQPPPQAQSQAEQQANKPLDQNDLVKWIVISDAPDYAAAESQWRNSKNFPVMARHPTYLDRFHKRDLRLGLKCLRAMNECAQQENARLEKEAEALGAAAWAQMMERSGGAEEADAASSMQFDTPMVDRSEKSLVVVLHFKQSFYQDKVLPLIQEAVGLAPQAHSPRTPSASGNIKHKHDLSRQHDASKTAYNAAATKPSPSPSAAESDPAVQEFPPTPAGYADGDDASAAAANAWQMETATQHSQQTSGFAAANANRNSRSPTPSECPPTPRAPDYCSSSPGAMPHDDVATSSLVPLDPMAMDVDVDVDVGAVGEDNDDDDDDDDDDDGAGVVEIPARTDTPMGMPVATATTATTPSISFSSPALSKFQPTSNATPGLPLARPPPPFPSSSSSPFPFPVPQQFSTPQQSLRRSTRSTECKTDGASQQVQQQHQTQTQQKLPVEQLSVWQLQREILRLCAERETTRARNEVLREWMGGVRSAAAGAGVGGEVERMDVDG</sequence>